<dbReference type="RefSeq" id="WP_345698276.1">
    <property type="nucleotide sequence ID" value="NZ_BAABIS010000001.1"/>
</dbReference>
<sequence length="308" mass="32652">MSTETVGPDVPEPVVPPQPDTTAAVPAQAAEPAAETLPAEAAAEQAATADEQPVPAEELLTAGPEPEPASAEGGPRPARRLSTGRLLLAAALLGPVVGAGVGYAVQASRPATPLPALAAVKLAYPAERVDPKALAAAAPQPLNIDGDLRDLLLKRPDGTQDWDDTGARGSWQDAAEYAESFGDSRATFSRLLDKGFRRSAVIGWKSGETKYRIRLIQYRSDSASAAISWDYSGASGENEVGKIPGNPQSTLVIDTKPDHYADSTEQFYYGEAIARKGDLIMEIEVFAPSKVDRAQLEDIAKRQWERIA</sequence>
<gene>
    <name evidence="3" type="ORF">GCM10023235_40720</name>
</gene>
<comment type="caution">
    <text evidence="3">The sequence shown here is derived from an EMBL/GenBank/DDBJ whole genome shotgun (WGS) entry which is preliminary data.</text>
</comment>
<keyword evidence="2" id="KW-0812">Transmembrane</keyword>
<dbReference type="Proteomes" id="UP001501752">
    <property type="component" value="Unassembled WGS sequence"/>
</dbReference>
<evidence type="ECO:0000313" key="4">
    <source>
        <dbReference type="Proteomes" id="UP001501752"/>
    </source>
</evidence>
<organism evidence="3 4">
    <name type="scientific">Kitasatospora terrestris</name>
    <dbReference type="NCBI Taxonomy" id="258051"/>
    <lineage>
        <taxon>Bacteria</taxon>
        <taxon>Bacillati</taxon>
        <taxon>Actinomycetota</taxon>
        <taxon>Actinomycetes</taxon>
        <taxon>Kitasatosporales</taxon>
        <taxon>Streptomycetaceae</taxon>
        <taxon>Kitasatospora</taxon>
    </lineage>
</organism>
<evidence type="ECO:0000256" key="1">
    <source>
        <dbReference type="SAM" id="MobiDB-lite"/>
    </source>
</evidence>
<keyword evidence="2" id="KW-1133">Transmembrane helix</keyword>
<feature type="compositionally biased region" description="Pro residues" evidence="1">
    <location>
        <begin position="10"/>
        <end position="19"/>
    </location>
</feature>
<feature type="compositionally biased region" description="Low complexity" evidence="1">
    <location>
        <begin position="20"/>
        <end position="53"/>
    </location>
</feature>
<proteinExistence type="predicted"/>
<protein>
    <submittedName>
        <fullName evidence="3">Uncharacterized protein</fullName>
    </submittedName>
</protein>
<keyword evidence="4" id="KW-1185">Reference proteome</keyword>
<accession>A0ABP9DSH9</accession>
<evidence type="ECO:0000256" key="2">
    <source>
        <dbReference type="SAM" id="Phobius"/>
    </source>
</evidence>
<feature type="transmembrane region" description="Helical" evidence="2">
    <location>
        <begin position="86"/>
        <end position="105"/>
    </location>
</feature>
<evidence type="ECO:0000313" key="3">
    <source>
        <dbReference type="EMBL" id="GAA4858829.1"/>
    </source>
</evidence>
<name>A0ABP9DSH9_9ACTN</name>
<dbReference type="EMBL" id="BAABIS010000001">
    <property type="protein sequence ID" value="GAA4858829.1"/>
    <property type="molecule type" value="Genomic_DNA"/>
</dbReference>
<feature type="region of interest" description="Disordered" evidence="1">
    <location>
        <begin position="1"/>
        <end position="79"/>
    </location>
</feature>
<reference evidence="4" key="1">
    <citation type="journal article" date="2019" name="Int. J. Syst. Evol. Microbiol.">
        <title>The Global Catalogue of Microorganisms (GCM) 10K type strain sequencing project: providing services to taxonomists for standard genome sequencing and annotation.</title>
        <authorList>
            <consortium name="The Broad Institute Genomics Platform"/>
            <consortium name="The Broad Institute Genome Sequencing Center for Infectious Disease"/>
            <person name="Wu L."/>
            <person name="Ma J."/>
        </authorList>
    </citation>
    <scope>NUCLEOTIDE SEQUENCE [LARGE SCALE GENOMIC DNA]</scope>
    <source>
        <strain evidence="4">JCM 13006</strain>
    </source>
</reference>
<feature type="compositionally biased region" description="Low complexity" evidence="1">
    <location>
        <begin position="62"/>
        <end position="76"/>
    </location>
</feature>
<keyword evidence="2" id="KW-0472">Membrane</keyword>